<accession>A0A561TU47</accession>
<gene>
    <name evidence="2" type="ORF">FHX80_1319</name>
</gene>
<dbReference type="InterPro" id="IPR018958">
    <property type="entry name" value="Knr4/Smi1-like_dom"/>
</dbReference>
<organism evidence="2 3">
    <name type="scientific">Streptomyces brevispora</name>
    <dbReference type="NCBI Taxonomy" id="887462"/>
    <lineage>
        <taxon>Bacteria</taxon>
        <taxon>Bacillati</taxon>
        <taxon>Actinomycetota</taxon>
        <taxon>Actinomycetes</taxon>
        <taxon>Kitasatosporales</taxon>
        <taxon>Streptomycetaceae</taxon>
        <taxon>Streptomyces</taxon>
    </lineage>
</organism>
<comment type="caution">
    <text evidence="2">The sequence shown here is derived from an EMBL/GenBank/DDBJ whole genome shotgun (WGS) entry which is preliminary data.</text>
</comment>
<dbReference type="SUPFAM" id="SSF160631">
    <property type="entry name" value="SMI1/KNR4-like"/>
    <property type="match status" value="1"/>
</dbReference>
<protein>
    <submittedName>
        <fullName evidence="2">Cell wall assembly regulator SMI1</fullName>
    </submittedName>
</protein>
<dbReference type="Pfam" id="PF09346">
    <property type="entry name" value="SMI1_KNR4"/>
    <property type="match status" value="1"/>
</dbReference>
<name>A0A561TU47_9ACTN</name>
<dbReference type="RefSeq" id="WP_244318779.1">
    <property type="nucleotide sequence ID" value="NZ_VIWW01000003.1"/>
</dbReference>
<dbReference type="SMART" id="SM00860">
    <property type="entry name" value="SMI1_KNR4"/>
    <property type="match status" value="1"/>
</dbReference>
<dbReference type="EMBL" id="VIWW01000003">
    <property type="protein sequence ID" value="TWF90604.1"/>
    <property type="molecule type" value="Genomic_DNA"/>
</dbReference>
<dbReference type="AlphaFoldDB" id="A0A561TU47"/>
<evidence type="ECO:0000313" key="2">
    <source>
        <dbReference type="EMBL" id="TWF90604.1"/>
    </source>
</evidence>
<dbReference type="InterPro" id="IPR037883">
    <property type="entry name" value="Knr4/Smi1-like_sf"/>
</dbReference>
<proteinExistence type="predicted"/>
<evidence type="ECO:0000259" key="1">
    <source>
        <dbReference type="SMART" id="SM00860"/>
    </source>
</evidence>
<feature type="domain" description="Knr4/Smi1-like" evidence="1">
    <location>
        <begin position="30"/>
        <end position="163"/>
    </location>
</feature>
<evidence type="ECO:0000313" key="3">
    <source>
        <dbReference type="Proteomes" id="UP000318186"/>
    </source>
</evidence>
<sequence length="189" mass="20922">MPSDIGESWQRVVSWLREYAPVSHRALGDAASEEEIAAGEKKIGVRFPEDLRAYLKVNNGTVTRLDGSNGLTGSCPEGEFLVGGWALLPLSSIERLHHQMMPGPSEDEGYWRKEWIPFAAESYACGEMYGFFIDAETGSVGQWSDGDVETMDLFPDLSEFFASVLEDLERILGPEETSQRIQDGSVTLP</sequence>
<dbReference type="Proteomes" id="UP000318186">
    <property type="component" value="Unassembled WGS sequence"/>
</dbReference>
<reference evidence="2 3" key="1">
    <citation type="submission" date="2019-06" db="EMBL/GenBank/DDBJ databases">
        <title>Sequencing the genomes of 1000 actinobacteria strains.</title>
        <authorList>
            <person name="Klenk H.-P."/>
        </authorList>
    </citation>
    <scope>NUCLEOTIDE SEQUENCE [LARGE SCALE GENOMIC DNA]</scope>
    <source>
        <strain evidence="2 3">DSM 42059</strain>
    </source>
</reference>
<dbReference type="Gene3D" id="3.40.1580.10">
    <property type="entry name" value="SMI1/KNR4-like"/>
    <property type="match status" value="1"/>
</dbReference>